<evidence type="ECO:0000313" key="3">
    <source>
        <dbReference type="RefSeq" id="XP_030080179.1"/>
    </source>
</evidence>
<accession>A0A6J2SWB5</accession>
<evidence type="ECO:0000256" key="1">
    <source>
        <dbReference type="SAM" id="MobiDB-lite"/>
    </source>
</evidence>
<gene>
    <name evidence="3" type="primary">LOC111594137</name>
</gene>
<dbReference type="OMA" id="NVWEPLY"/>
<keyword evidence="2" id="KW-1185">Reference proteome</keyword>
<dbReference type="Proteomes" id="UP000504633">
    <property type="component" value="Unplaced"/>
</dbReference>
<dbReference type="GeneID" id="111594137"/>
<dbReference type="AlphaFoldDB" id="A0A6J2SWB5"/>
<feature type="compositionally biased region" description="Low complexity" evidence="1">
    <location>
        <begin position="215"/>
        <end position="228"/>
    </location>
</feature>
<organism evidence="2 3">
    <name type="scientific">Drosophila hydei</name>
    <name type="common">Fruit fly</name>
    <dbReference type="NCBI Taxonomy" id="7224"/>
    <lineage>
        <taxon>Eukaryota</taxon>
        <taxon>Metazoa</taxon>
        <taxon>Ecdysozoa</taxon>
        <taxon>Arthropoda</taxon>
        <taxon>Hexapoda</taxon>
        <taxon>Insecta</taxon>
        <taxon>Pterygota</taxon>
        <taxon>Neoptera</taxon>
        <taxon>Endopterygota</taxon>
        <taxon>Diptera</taxon>
        <taxon>Brachycera</taxon>
        <taxon>Muscomorpha</taxon>
        <taxon>Ephydroidea</taxon>
        <taxon>Drosophilidae</taxon>
        <taxon>Drosophila</taxon>
    </lineage>
</organism>
<dbReference type="RefSeq" id="XP_030080179.1">
    <property type="nucleotide sequence ID" value="XM_030224319.1"/>
</dbReference>
<proteinExistence type="predicted"/>
<dbReference type="OrthoDB" id="6376425at2759"/>
<feature type="region of interest" description="Disordered" evidence="1">
    <location>
        <begin position="195"/>
        <end position="228"/>
    </location>
</feature>
<name>A0A6J2SWB5_DROHY</name>
<reference evidence="3" key="1">
    <citation type="submission" date="2025-08" db="UniProtKB">
        <authorList>
            <consortium name="RefSeq"/>
        </authorList>
    </citation>
    <scope>IDENTIFICATION</scope>
    <source>
        <strain evidence="3">15085-1641.00</strain>
        <tissue evidence="3">Whole body</tissue>
    </source>
</reference>
<dbReference type="KEGG" id="dhe:111594137"/>
<sequence length="504" mass="56507">MHCYISMNKYIHIYIFLIMLYLTQGNCNFLNARSRDFGVQRTADSNKLVKDEDSNSNVEDGGVRAVGEVFVPKTFSMTSQEPSCEQLRAMWIFSKRQSRAAEITNEIPTYRDPFTYNVWEPLYSNSRLLGSIRMGARERARSPVFGRVVSREPIIPQRISFEQRQRHLDGNTNGASQARLYGAEVRPSGIGAGAGVGAGAAGPSPRRSSKNRYLGVSSSSAANNAAGNHNSVAVHGSFQKLKELIWTERAKELTQQRRAEELAARAAVLKEIANGQNIQSSYKIPFNNQGDSLLMDENRSPDSSDNQYLNGERLSIANVQNFDANNEHADHSNSGPRPSTRRIGSAYRFLPTGHTRKETYFTSNVADGQPKIYSRIRIPTNAVNAGDSKEKDQPSIGIPRTYPVRQSHFRERNRSLLKQSTPNEYFHRNARIMSSLQFVPQTGISNVKQDFNENYLSPLTSIEYDTKPAINALFYLNNDNLANEAGLTPKSNQHGLDFYNNDAY</sequence>
<evidence type="ECO:0000313" key="2">
    <source>
        <dbReference type="Proteomes" id="UP000504633"/>
    </source>
</evidence>
<protein>
    <submittedName>
        <fullName evidence="3">Uncharacterized protein LOC111594137</fullName>
    </submittedName>
</protein>